<feature type="region of interest" description="Disordered" evidence="1">
    <location>
        <begin position="95"/>
        <end position="295"/>
    </location>
</feature>
<feature type="compositionally biased region" description="Acidic residues" evidence="1">
    <location>
        <begin position="228"/>
        <end position="246"/>
    </location>
</feature>
<feature type="compositionally biased region" description="Polar residues" evidence="1">
    <location>
        <begin position="256"/>
        <end position="269"/>
    </location>
</feature>
<feature type="compositionally biased region" description="Acidic residues" evidence="1">
    <location>
        <begin position="96"/>
        <end position="148"/>
    </location>
</feature>
<proteinExistence type="predicted"/>
<feature type="transmembrane region" description="Helical" evidence="2">
    <location>
        <begin position="349"/>
        <end position="368"/>
    </location>
</feature>
<evidence type="ECO:0000256" key="1">
    <source>
        <dbReference type="SAM" id="MobiDB-lite"/>
    </source>
</evidence>
<accession>A0AAU9JSZ1</accession>
<feature type="compositionally biased region" description="Acidic residues" evidence="1">
    <location>
        <begin position="195"/>
        <end position="218"/>
    </location>
</feature>
<evidence type="ECO:0000313" key="5">
    <source>
        <dbReference type="Proteomes" id="UP001162131"/>
    </source>
</evidence>
<evidence type="ECO:0000313" key="4">
    <source>
        <dbReference type="EMBL" id="CAG9327652.1"/>
    </source>
</evidence>
<keyword evidence="5" id="KW-1185">Reference proteome</keyword>
<dbReference type="EMBL" id="CAJZBQ010000044">
    <property type="protein sequence ID" value="CAG9327652.1"/>
    <property type="molecule type" value="Genomic_DNA"/>
</dbReference>
<feature type="compositionally biased region" description="Acidic residues" evidence="1">
    <location>
        <begin position="162"/>
        <end position="179"/>
    </location>
</feature>
<keyword evidence="2" id="KW-0812">Transmembrane</keyword>
<feature type="chain" id="PRO_5043964535" evidence="3">
    <location>
        <begin position="18"/>
        <end position="396"/>
    </location>
</feature>
<protein>
    <submittedName>
        <fullName evidence="4">Uncharacterized protein</fullName>
    </submittedName>
</protein>
<name>A0AAU9JSZ1_9CILI</name>
<keyword evidence="2" id="KW-1133">Transmembrane helix</keyword>
<evidence type="ECO:0000256" key="2">
    <source>
        <dbReference type="SAM" id="Phobius"/>
    </source>
</evidence>
<keyword evidence="3" id="KW-0732">Signal</keyword>
<feature type="compositionally biased region" description="Polar residues" evidence="1">
    <location>
        <begin position="278"/>
        <end position="295"/>
    </location>
</feature>
<comment type="caution">
    <text evidence="4">The sequence shown here is derived from an EMBL/GenBank/DDBJ whole genome shotgun (WGS) entry which is preliminary data.</text>
</comment>
<evidence type="ECO:0000256" key="3">
    <source>
        <dbReference type="SAM" id="SignalP"/>
    </source>
</evidence>
<dbReference type="Proteomes" id="UP001162131">
    <property type="component" value="Unassembled WGS sequence"/>
</dbReference>
<dbReference type="AlphaFoldDB" id="A0AAU9JSZ1"/>
<sequence length="396" mass="44375">MMAKILILLSFAVFSTSLITEGFYQFEDGQVVYIKPLTVEQKAQVLGCDLECANTCFATKTGEEAIACEKDCGCIDILGGSNQLKFWKIPFFGNVDMDDQDEKSEEEDEEGEEENEEEEEENEEEESEEENEEEESEEEESNGSEIEESVNKQDEYENQNSEQEEESVPVSDHEEEEGAEQAAETNPEATYTNSEEADASEENNQESSSQEEEEEVGQSEESISESTPEAEETLPAEAPSSEEESSNPDIVVSEVPTPTSEEQPITIENQHAKEEASNESNIELPSSAQDSSQTLIKSDSSITELSSCNKECLTFCSKMSDSDTACVSQCMSNLCGQNSPKIATLSSEGFWNIFLTFLVSICIIYFIYRKLYPSKQMRRRRNHEAFYQSASDYVQI</sequence>
<keyword evidence="2" id="KW-0472">Membrane</keyword>
<gene>
    <name evidence="4" type="ORF">BSTOLATCC_MIC44282</name>
</gene>
<organism evidence="4 5">
    <name type="scientific">Blepharisma stoltei</name>
    <dbReference type="NCBI Taxonomy" id="1481888"/>
    <lineage>
        <taxon>Eukaryota</taxon>
        <taxon>Sar</taxon>
        <taxon>Alveolata</taxon>
        <taxon>Ciliophora</taxon>
        <taxon>Postciliodesmatophora</taxon>
        <taxon>Heterotrichea</taxon>
        <taxon>Heterotrichida</taxon>
        <taxon>Blepharismidae</taxon>
        <taxon>Blepharisma</taxon>
    </lineage>
</organism>
<feature type="signal peptide" evidence="3">
    <location>
        <begin position="1"/>
        <end position="17"/>
    </location>
</feature>
<reference evidence="4" key="1">
    <citation type="submission" date="2021-09" db="EMBL/GenBank/DDBJ databases">
        <authorList>
            <consortium name="AG Swart"/>
            <person name="Singh M."/>
            <person name="Singh A."/>
            <person name="Seah K."/>
            <person name="Emmerich C."/>
        </authorList>
    </citation>
    <scope>NUCLEOTIDE SEQUENCE</scope>
    <source>
        <strain evidence="4">ATCC30299</strain>
    </source>
</reference>